<dbReference type="Proteomes" id="UP000240527">
    <property type="component" value="Chromosome"/>
</dbReference>
<feature type="domain" description="Nucleotidyl transferase" evidence="1">
    <location>
        <begin position="12"/>
        <end position="161"/>
    </location>
</feature>
<evidence type="ECO:0000259" key="1">
    <source>
        <dbReference type="Pfam" id="PF00483"/>
    </source>
</evidence>
<name>A0ABN5IUV4_9CAUL</name>
<dbReference type="InterPro" id="IPR050486">
    <property type="entry name" value="Mannose-1P_guanyltransferase"/>
</dbReference>
<reference evidence="2 3" key="1">
    <citation type="journal article" date="2015" name="Biotechnol. Bioeng.">
        <title>Genome sequence and phenotypic characterization of Caulobacter segnis.</title>
        <authorList>
            <person name="Patel S."/>
            <person name="Fletcher B."/>
            <person name="Scott D.C."/>
            <person name="Ely B."/>
        </authorList>
    </citation>
    <scope>NUCLEOTIDE SEQUENCE [LARGE SCALE GENOMIC DNA]</scope>
    <source>
        <strain evidence="2 3">TK0059</strain>
    </source>
</reference>
<dbReference type="Pfam" id="PF00483">
    <property type="entry name" value="NTP_transferase"/>
    <property type="match status" value="1"/>
</dbReference>
<evidence type="ECO:0000313" key="2">
    <source>
        <dbReference type="EMBL" id="AVQ02084.1"/>
    </source>
</evidence>
<dbReference type="EMBL" id="CP027850">
    <property type="protein sequence ID" value="AVQ02084.1"/>
    <property type="molecule type" value="Genomic_DNA"/>
</dbReference>
<proteinExistence type="predicted"/>
<dbReference type="SUPFAM" id="SSF53448">
    <property type="entry name" value="Nucleotide-diphospho-sugar transferases"/>
    <property type="match status" value="1"/>
</dbReference>
<keyword evidence="3" id="KW-1185">Reference proteome</keyword>
<dbReference type="InterPro" id="IPR029044">
    <property type="entry name" value="Nucleotide-diphossugar_trans"/>
</dbReference>
<organism evidence="2 3">
    <name type="scientific">Caulobacter segnis</name>
    <dbReference type="NCBI Taxonomy" id="88688"/>
    <lineage>
        <taxon>Bacteria</taxon>
        <taxon>Pseudomonadati</taxon>
        <taxon>Pseudomonadota</taxon>
        <taxon>Alphaproteobacteria</taxon>
        <taxon>Caulobacterales</taxon>
        <taxon>Caulobacteraceae</taxon>
        <taxon>Caulobacter</taxon>
    </lineage>
</organism>
<gene>
    <name evidence="2" type="ORF">B7G68_09640</name>
</gene>
<dbReference type="InterPro" id="IPR005835">
    <property type="entry name" value="NTP_transferase_dom"/>
</dbReference>
<sequence length="236" mass="25293">MERAPVSVRQCVFLVGGLGTRLGDIARDTPKPMLPVSGRPFIEHLLAKAALNGFDRALLLAGHRAEVVKRHIEATNLDARLGMEIAVSVEPEPMGTGGALSHAHDLLEDAFLLLNGDTWFDFDWRALADREGYAGMMALRMVEPADRYETVALDGDRVVDIRARDPSLSKGLINGGVCRLAKAAVPRTDRAFSLEAELLPALCRDGALGGRVFEGAFVDIGLPASLAAAERILASA</sequence>
<accession>A0ABN5IUV4</accession>
<dbReference type="Gene3D" id="3.90.550.10">
    <property type="entry name" value="Spore Coat Polysaccharide Biosynthesis Protein SpsA, Chain A"/>
    <property type="match status" value="1"/>
</dbReference>
<evidence type="ECO:0000313" key="3">
    <source>
        <dbReference type="Proteomes" id="UP000240527"/>
    </source>
</evidence>
<dbReference type="PANTHER" id="PTHR22572">
    <property type="entry name" value="SUGAR-1-PHOSPHATE GUANYL TRANSFERASE"/>
    <property type="match status" value="1"/>
</dbReference>
<protein>
    <recommendedName>
        <fullName evidence="1">Nucleotidyl transferase domain-containing protein</fullName>
    </recommendedName>
</protein>